<organism evidence="1 2">
    <name type="scientific">Rangifer tarandus platyrhynchus</name>
    <name type="common">Svalbard reindeer</name>
    <dbReference type="NCBI Taxonomy" id="3082113"/>
    <lineage>
        <taxon>Eukaryota</taxon>
        <taxon>Metazoa</taxon>
        <taxon>Chordata</taxon>
        <taxon>Craniata</taxon>
        <taxon>Vertebrata</taxon>
        <taxon>Euteleostomi</taxon>
        <taxon>Mammalia</taxon>
        <taxon>Eutheria</taxon>
        <taxon>Laurasiatheria</taxon>
        <taxon>Artiodactyla</taxon>
        <taxon>Ruminantia</taxon>
        <taxon>Pecora</taxon>
        <taxon>Cervidae</taxon>
        <taxon>Odocoileinae</taxon>
        <taxon>Rangifer</taxon>
    </lineage>
</organism>
<evidence type="ECO:0000313" key="1">
    <source>
        <dbReference type="EMBL" id="CAN0415005.1"/>
    </source>
</evidence>
<dbReference type="Proteomes" id="UP001162501">
    <property type="component" value="Chromosome 29"/>
</dbReference>
<proteinExistence type="predicted"/>
<gene>
    <name evidence="1" type="ORF">MRATA1EN22A_LOCUS18122</name>
</gene>
<evidence type="ECO:0000313" key="2">
    <source>
        <dbReference type="Proteomes" id="UP001162501"/>
    </source>
</evidence>
<reference evidence="1" key="2">
    <citation type="submission" date="2025-03" db="EMBL/GenBank/DDBJ databases">
        <authorList>
            <consortium name="ELIXIR-Norway"/>
            <consortium name="Elixir Norway"/>
        </authorList>
    </citation>
    <scope>NUCLEOTIDE SEQUENCE</scope>
</reference>
<accession>A0AC59ZGY4</accession>
<dbReference type="EMBL" id="OX596113">
    <property type="protein sequence ID" value="CAN0415005.1"/>
    <property type="molecule type" value="Genomic_DNA"/>
</dbReference>
<protein>
    <submittedName>
        <fullName evidence="1">Uncharacterized protein</fullName>
    </submittedName>
</protein>
<reference evidence="1" key="1">
    <citation type="submission" date="2023-05" db="EMBL/GenBank/DDBJ databases">
        <authorList>
            <consortium name="ELIXIR-Norway"/>
        </authorList>
    </citation>
    <scope>NUCLEOTIDE SEQUENCE</scope>
</reference>
<name>A0AC59ZGY4_RANTA</name>
<sequence length="346" mass="39727">MGQASVGWVEVEATDNVCHAQREITIPQARGKQFINSCSAWHVGEPSVKSNLKQWLITTISRSSSTKNNSFMGDFKGHALPGFFLITLGIWWTTKCVLKYAFKKQKRTSYYDSKALFRRIDLLEGIVLAGMALIGILGGQFIPGGPHLILYDYKKDQWVRLLDWHHFTMYLFFGLLGVTNILCSTIRSLPASFNKLMLLNALFVEAFVFYNHTHGREMLDVFVHKLLVLVICFTGLIAFLELFIQAKITVELLRTSLFLLQGSWFWQIGFVLYPFNGGPPWDLMDHNNIMFLTICFCWHYATAIIITGAIYAFVTWLVKSRFTRFCPSEVELLKNAEREQDSEEEM</sequence>